<evidence type="ECO:0000313" key="5">
    <source>
        <dbReference type="Proteomes" id="UP000272778"/>
    </source>
</evidence>
<name>A0A3N6M901_9BURK</name>
<comment type="caution">
    <text evidence="4">The sequence shown here is derived from an EMBL/GenBank/DDBJ whole genome shotgun (WGS) entry which is preliminary data.</text>
</comment>
<evidence type="ECO:0000256" key="1">
    <source>
        <dbReference type="SAM" id="MobiDB-lite"/>
    </source>
</evidence>
<sequence>MRGGFTRPVVTHPHALSLLLLLALSGCSLFRSAPPAQPEPPIAASEPEAAASEPEAASAPEVASESEETAGVKAAPKKPHPSLIHRRRPAPLPPAPASAPAAPAPAPLVSTRTLERSTFRTLLDSEVQKTDGKVVGHAVDLVAGPGGKPIEVVVNLQGFMGIGDRKAWFPWSSVRVNTQPKTPAITLALAPGQSPAPDRPKAGGAPQQPSLEEAGPTRLPMLDASVERPNGAKVGRVVDVLLDASADPLAVVLDVSGTLEKRQTIAADWAALHFVTKNRVLTAQLDMTDQQIDASPRYASDAPVRAVKPNPPPAPTAPAAPAASAATAAPAASSHGAQ</sequence>
<feature type="compositionally biased region" description="Pro residues" evidence="1">
    <location>
        <begin position="309"/>
        <end position="318"/>
    </location>
</feature>
<dbReference type="OrthoDB" id="9085961at2"/>
<dbReference type="Pfam" id="PF05239">
    <property type="entry name" value="PRC"/>
    <property type="match status" value="1"/>
</dbReference>
<dbReference type="Proteomes" id="UP000272778">
    <property type="component" value="Unassembled WGS sequence"/>
</dbReference>
<protein>
    <submittedName>
        <fullName evidence="4">PRC-barrel domain containing protein</fullName>
    </submittedName>
</protein>
<dbReference type="SUPFAM" id="SSF50346">
    <property type="entry name" value="PRC-barrel domain"/>
    <property type="match status" value="2"/>
</dbReference>
<feature type="region of interest" description="Disordered" evidence="1">
    <location>
        <begin position="33"/>
        <end position="111"/>
    </location>
</feature>
<dbReference type="InterPro" id="IPR011033">
    <property type="entry name" value="PRC_barrel-like_sf"/>
</dbReference>
<dbReference type="InterPro" id="IPR027275">
    <property type="entry name" value="PRC-brl_dom"/>
</dbReference>
<dbReference type="EMBL" id="RQIS01000030">
    <property type="protein sequence ID" value="RQH00159.1"/>
    <property type="molecule type" value="Genomic_DNA"/>
</dbReference>
<dbReference type="RefSeq" id="WP_124153894.1">
    <property type="nucleotide sequence ID" value="NZ_RQIS01000030.1"/>
</dbReference>
<feature type="compositionally biased region" description="Basic residues" evidence="1">
    <location>
        <begin position="75"/>
        <end position="89"/>
    </location>
</feature>
<evidence type="ECO:0000313" key="4">
    <source>
        <dbReference type="EMBL" id="RQH00159.1"/>
    </source>
</evidence>
<dbReference type="PROSITE" id="PS51257">
    <property type="entry name" value="PROKAR_LIPOPROTEIN"/>
    <property type="match status" value="1"/>
</dbReference>
<feature type="region of interest" description="Disordered" evidence="1">
    <location>
        <begin position="294"/>
        <end position="338"/>
    </location>
</feature>
<dbReference type="Gene3D" id="2.30.30.240">
    <property type="entry name" value="PRC-barrel domain"/>
    <property type="match status" value="2"/>
</dbReference>
<feature type="domain" description="PRC-barrel" evidence="3">
    <location>
        <begin position="119"/>
        <end position="176"/>
    </location>
</feature>
<proteinExistence type="predicted"/>
<feature type="compositionally biased region" description="Low complexity" evidence="1">
    <location>
        <begin position="42"/>
        <end position="63"/>
    </location>
</feature>
<evidence type="ECO:0000256" key="2">
    <source>
        <dbReference type="SAM" id="SignalP"/>
    </source>
</evidence>
<keyword evidence="5" id="KW-1185">Reference proteome</keyword>
<feature type="compositionally biased region" description="Low complexity" evidence="1">
    <location>
        <begin position="319"/>
        <end position="338"/>
    </location>
</feature>
<dbReference type="AlphaFoldDB" id="A0A3N6M901"/>
<feature type="chain" id="PRO_5018044634" evidence="2">
    <location>
        <begin position="34"/>
        <end position="338"/>
    </location>
</feature>
<reference evidence="4 5" key="1">
    <citation type="submission" date="2018-11" db="EMBL/GenBank/DDBJ databases">
        <title>Paraburkholderia sp. DHOA04, isolated from soil.</title>
        <authorList>
            <person name="Gao Z.-H."/>
            <person name="Qiu L.-H."/>
            <person name="Fu J.-C."/>
        </authorList>
    </citation>
    <scope>NUCLEOTIDE SEQUENCE [LARGE SCALE GENOMIC DNA]</scope>
    <source>
        <strain evidence="4 5">DHOA04</strain>
    </source>
</reference>
<gene>
    <name evidence="4" type="ORF">D1Y85_25715</name>
</gene>
<feature type="compositionally biased region" description="Pro residues" evidence="1">
    <location>
        <begin position="90"/>
        <end position="106"/>
    </location>
</feature>
<evidence type="ECO:0000259" key="3">
    <source>
        <dbReference type="Pfam" id="PF05239"/>
    </source>
</evidence>
<feature type="region of interest" description="Disordered" evidence="1">
    <location>
        <begin position="190"/>
        <end position="216"/>
    </location>
</feature>
<accession>A0A3N6M901</accession>
<feature type="signal peptide" evidence="2">
    <location>
        <begin position="1"/>
        <end position="33"/>
    </location>
</feature>
<keyword evidence="2" id="KW-0732">Signal</keyword>
<organism evidence="4 5">
    <name type="scientific">Paraburkholderia dinghuensis</name>
    <dbReference type="NCBI Taxonomy" id="2305225"/>
    <lineage>
        <taxon>Bacteria</taxon>
        <taxon>Pseudomonadati</taxon>
        <taxon>Pseudomonadota</taxon>
        <taxon>Betaproteobacteria</taxon>
        <taxon>Burkholderiales</taxon>
        <taxon>Burkholderiaceae</taxon>
        <taxon>Paraburkholderia</taxon>
    </lineage>
</organism>